<sequence length="196" mass="21390">MDGMEGGGGVYIGKGRGRGEEGGRKDELLARIHTRKSAEIRIKVVADDSQEGAIDRLQQTELNVCWSVSICRQKQDGCRQLHTVPVILEFRKAGLSTSMSCLSTAACSSLKRDFEFTLNTLTMEPMNQGMIYIKWKNESTVSRRGKLVEAATTASIGAAHHLQEAVARSSRSSLQATTAAHYGRNYSSSSHSHISS</sequence>
<evidence type="ECO:0000313" key="2">
    <source>
        <dbReference type="EMBL" id="MQM08111.1"/>
    </source>
</evidence>
<dbReference type="AlphaFoldDB" id="A0A843WRZ7"/>
<feature type="region of interest" description="Disordered" evidence="1">
    <location>
        <begin position="1"/>
        <end position="22"/>
    </location>
</feature>
<accession>A0A843WRZ7</accession>
<comment type="caution">
    <text evidence="2">The sequence shown here is derived from an EMBL/GenBank/DDBJ whole genome shotgun (WGS) entry which is preliminary data.</text>
</comment>
<organism evidence="2 3">
    <name type="scientific">Colocasia esculenta</name>
    <name type="common">Wild taro</name>
    <name type="synonym">Arum esculentum</name>
    <dbReference type="NCBI Taxonomy" id="4460"/>
    <lineage>
        <taxon>Eukaryota</taxon>
        <taxon>Viridiplantae</taxon>
        <taxon>Streptophyta</taxon>
        <taxon>Embryophyta</taxon>
        <taxon>Tracheophyta</taxon>
        <taxon>Spermatophyta</taxon>
        <taxon>Magnoliopsida</taxon>
        <taxon>Liliopsida</taxon>
        <taxon>Araceae</taxon>
        <taxon>Aroideae</taxon>
        <taxon>Colocasieae</taxon>
        <taxon>Colocasia</taxon>
    </lineage>
</organism>
<dbReference type="EMBL" id="NMUH01004033">
    <property type="protein sequence ID" value="MQM08111.1"/>
    <property type="molecule type" value="Genomic_DNA"/>
</dbReference>
<name>A0A843WRZ7_COLES</name>
<protein>
    <submittedName>
        <fullName evidence="2">Uncharacterized protein</fullName>
    </submittedName>
</protein>
<reference evidence="2" key="1">
    <citation type="submission" date="2017-07" db="EMBL/GenBank/DDBJ databases">
        <title>Taro Niue Genome Assembly and Annotation.</title>
        <authorList>
            <person name="Atibalentja N."/>
            <person name="Keating K."/>
            <person name="Fields C.J."/>
        </authorList>
    </citation>
    <scope>NUCLEOTIDE SEQUENCE</scope>
    <source>
        <strain evidence="2">Niue_2</strain>
        <tissue evidence="2">Leaf</tissue>
    </source>
</reference>
<gene>
    <name evidence="2" type="ORF">Taro_040967</name>
</gene>
<proteinExistence type="predicted"/>
<feature type="compositionally biased region" description="Gly residues" evidence="1">
    <location>
        <begin position="1"/>
        <end position="14"/>
    </location>
</feature>
<keyword evidence="3" id="KW-1185">Reference proteome</keyword>
<evidence type="ECO:0000256" key="1">
    <source>
        <dbReference type="SAM" id="MobiDB-lite"/>
    </source>
</evidence>
<evidence type="ECO:0000313" key="3">
    <source>
        <dbReference type="Proteomes" id="UP000652761"/>
    </source>
</evidence>
<dbReference type="Proteomes" id="UP000652761">
    <property type="component" value="Unassembled WGS sequence"/>
</dbReference>